<dbReference type="InterPro" id="IPR012340">
    <property type="entry name" value="NA-bd_OB-fold"/>
</dbReference>
<dbReference type="Proteomes" id="UP000824125">
    <property type="component" value="Unassembled WGS sequence"/>
</dbReference>
<comment type="domain">
    <text evidence="6">Has three domains with a flexible linker between the domains II and III and assumes an 'L' shape. Domain III is highly mobile and contacts RuvB.</text>
</comment>
<keyword evidence="1 6" id="KW-0963">Cytoplasm</keyword>
<evidence type="ECO:0000256" key="1">
    <source>
        <dbReference type="ARBA" id="ARBA00022490"/>
    </source>
</evidence>
<dbReference type="GO" id="GO:0006310">
    <property type="term" value="P:DNA recombination"/>
    <property type="evidence" value="ECO:0007669"/>
    <property type="project" value="UniProtKB-UniRule"/>
</dbReference>
<dbReference type="AlphaFoldDB" id="A0A9D1MTT4"/>
<feature type="domain" description="Helix-hairpin-helix DNA-binding motif class 1" evidence="7">
    <location>
        <begin position="108"/>
        <end position="127"/>
    </location>
</feature>
<dbReference type="GO" id="GO:0009379">
    <property type="term" value="C:Holliday junction helicase complex"/>
    <property type="evidence" value="ECO:0007669"/>
    <property type="project" value="InterPro"/>
</dbReference>
<dbReference type="InterPro" id="IPR003583">
    <property type="entry name" value="Hlx-hairpin-Hlx_DNA-bd_motif"/>
</dbReference>
<comment type="similarity">
    <text evidence="6">Belongs to the RuvA family.</text>
</comment>
<dbReference type="HAMAP" id="MF_00031">
    <property type="entry name" value="DNA_HJ_migration_RuvA"/>
    <property type="match status" value="1"/>
</dbReference>
<dbReference type="EMBL" id="DVNM01000018">
    <property type="protein sequence ID" value="HIU69011.1"/>
    <property type="molecule type" value="Genomic_DNA"/>
</dbReference>
<dbReference type="InterPro" id="IPR010994">
    <property type="entry name" value="RuvA_2-like"/>
</dbReference>
<reference evidence="8" key="1">
    <citation type="submission" date="2020-10" db="EMBL/GenBank/DDBJ databases">
        <authorList>
            <person name="Gilroy R."/>
        </authorList>
    </citation>
    <scope>NUCLEOTIDE SEQUENCE</scope>
    <source>
        <strain evidence="8">CHK176-6737</strain>
    </source>
</reference>
<proteinExistence type="inferred from homology"/>
<evidence type="ECO:0000256" key="5">
    <source>
        <dbReference type="ARBA" id="ARBA00023204"/>
    </source>
</evidence>
<evidence type="ECO:0000256" key="4">
    <source>
        <dbReference type="ARBA" id="ARBA00023172"/>
    </source>
</evidence>
<reference evidence="8" key="2">
    <citation type="journal article" date="2021" name="PeerJ">
        <title>Extensive microbial diversity within the chicken gut microbiome revealed by metagenomics and culture.</title>
        <authorList>
            <person name="Gilroy R."/>
            <person name="Ravi A."/>
            <person name="Getino M."/>
            <person name="Pursley I."/>
            <person name="Horton D.L."/>
            <person name="Alikhan N.F."/>
            <person name="Baker D."/>
            <person name="Gharbi K."/>
            <person name="Hall N."/>
            <person name="Watson M."/>
            <person name="Adriaenssens E.M."/>
            <person name="Foster-Nyarko E."/>
            <person name="Jarju S."/>
            <person name="Secka A."/>
            <person name="Antonio M."/>
            <person name="Oren A."/>
            <person name="Chaudhuri R.R."/>
            <person name="La Ragione R."/>
            <person name="Hildebrand F."/>
            <person name="Pallen M.J."/>
        </authorList>
    </citation>
    <scope>NUCLEOTIDE SEQUENCE</scope>
    <source>
        <strain evidence="8">CHK176-6737</strain>
    </source>
</reference>
<dbReference type="SMART" id="SM00278">
    <property type="entry name" value="HhH1"/>
    <property type="match status" value="2"/>
</dbReference>
<accession>A0A9D1MTT4</accession>
<dbReference type="Pfam" id="PF01330">
    <property type="entry name" value="RuvA_N"/>
    <property type="match status" value="1"/>
</dbReference>
<dbReference type="SUPFAM" id="SSF46929">
    <property type="entry name" value="DNA helicase RuvA subunit, C-terminal domain"/>
    <property type="match status" value="1"/>
</dbReference>
<keyword evidence="2 6" id="KW-0227">DNA damage</keyword>
<organism evidence="8 9">
    <name type="scientific">Candidatus Scybalenecus merdavium</name>
    <dbReference type="NCBI Taxonomy" id="2840939"/>
    <lineage>
        <taxon>Bacteria</taxon>
        <taxon>Bacillati</taxon>
        <taxon>Bacillota</taxon>
        <taxon>Clostridia</taxon>
        <taxon>Eubacteriales</taxon>
        <taxon>Oscillospiraceae</taxon>
        <taxon>Oscillospiraceae incertae sedis</taxon>
        <taxon>Candidatus Scybalenecus</taxon>
    </lineage>
</organism>
<dbReference type="InterPro" id="IPR000085">
    <property type="entry name" value="RuvA"/>
</dbReference>
<evidence type="ECO:0000313" key="9">
    <source>
        <dbReference type="Proteomes" id="UP000824125"/>
    </source>
</evidence>
<sequence length="201" mass="20762">MFYSLRGKLAFTDPAFVVLDCGGVCFKCFTSLNTIRSLPSAGSEVTLFTHMLVKEDALDLYGFFTTQELECFRLLISVSGIGPKAAVSILSELTPDKLAISIASGDAKALTRAQGVGKKIAERAVLELKSKITGVAASAADVSAAASVSADAGSDAAEAVEALVALGYGRSDAAVAVGSMDKSLSVDEMIRQGLKMLAASL</sequence>
<dbReference type="InterPro" id="IPR013849">
    <property type="entry name" value="DNA_helicase_Holl-junc_RuvA_I"/>
</dbReference>
<gene>
    <name evidence="6 8" type="primary">ruvA</name>
    <name evidence="8" type="ORF">IAD23_03555</name>
</gene>
<dbReference type="GO" id="GO:0005737">
    <property type="term" value="C:cytoplasm"/>
    <property type="evidence" value="ECO:0007669"/>
    <property type="project" value="UniProtKB-SubCell"/>
</dbReference>
<feature type="domain" description="Helix-hairpin-helix DNA-binding motif class 1" evidence="7">
    <location>
        <begin position="73"/>
        <end position="92"/>
    </location>
</feature>
<feature type="region of interest" description="Domain I" evidence="6">
    <location>
        <begin position="1"/>
        <end position="64"/>
    </location>
</feature>
<evidence type="ECO:0000256" key="3">
    <source>
        <dbReference type="ARBA" id="ARBA00023125"/>
    </source>
</evidence>
<evidence type="ECO:0000313" key="8">
    <source>
        <dbReference type="EMBL" id="HIU69011.1"/>
    </source>
</evidence>
<dbReference type="NCBIfam" id="TIGR00084">
    <property type="entry name" value="ruvA"/>
    <property type="match status" value="1"/>
</dbReference>
<dbReference type="Gene3D" id="1.10.150.20">
    <property type="entry name" value="5' to 3' exonuclease, C-terminal subdomain"/>
    <property type="match status" value="1"/>
</dbReference>
<dbReference type="Pfam" id="PF07499">
    <property type="entry name" value="RuvA_C"/>
    <property type="match status" value="1"/>
</dbReference>
<comment type="caution">
    <text evidence="6">Lacks conserved residue(s) required for the propagation of feature annotation.</text>
</comment>
<feature type="region of interest" description="Domain II" evidence="6">
    <location>
        <begin position="65"/>
        <end position="142"/>
    </location>
</feature>
<comment type="caution">
    <text evidence="8">The sequence shown here is derived from an EMBL/GenBank/DDBJ whole genome shotgun (WGS) entry which is preliminary data.</text>
</comment>
<dbReference type="SUPFAM" id="SSF47781">
    <property type="entry name" value="RuvA domain 2-like"/>
    <property type="match status" value="1"/>
</dbReference>
<keyword evidence="4 6" id="KW-0233">DNA recombination</keyword>
<dbReference type="SUPFAM" id="SSF50249">
    <property type="entry name" value="Nucleic acid-binding proteins"/>
    <property type="match status" value="1"/>
</dbReference>
<comment type="function">
    <text evidence="6">The RuvA-RuvB-RuvC complex processes Holliday junction (HJ) DNA during genetic recombination and DNA repair, while the RuvA-RuvB complex plays an important role in the rescue of blocked DNA replication forks via replication fork reversal (RFR). RuvA specifically binds to HJ cruciform DNA, conferring on it an open structure. The RuvB hexamer acts as an ATP-dependent pump, pulling dsDNA into and through the RuvAB complex. HJ branch migration allows RuvC to scan DNA until it finds its consensus sequence, where it cleaves and resolves the cruciform DNA.</text>
</comment>
<protein>
    <recommendedName>
        <fullName evidence="6">Holliday junction branch migration complex subunit RuvA</fullName>
    </recommendedName>
</protein>
<dbReference type="GO" id="GO:0006281">
    <property type="term" value="P:DNA repair"/>
    <property type="evidence" value="ECO:0007669"/>
    <property type="project" value="UniProtKB-UniRule"/>
</dbReference>
<dbReference type="InterPro" id="IPR011114">
    <property type="entry name" value="RuvA_C"/>
</dbReference>
<dbReference type="GO" id="GO:0009378">
    <property type="term" value="F:four-way junction helicase activity"/>
    <property type="evidence" value="ECO:0007669"/>
    <property type="project" value="InterPro"/>
</dbReference>
<feature type="region of interest" description="Domain III" evidence="6">
    <location>
        <begin position="152"/>
        <end position="201"/>
    </location>
</feature>
<comment type="subcellular location">
    <subcellularLocation>
        <location evidence="6">Cytoplasm</location>
    </subcellularLocation>
</comment>
<comment type="subunit">
    <text evidence="6">Homotetramer. Forms an RuvA(8)-RuvB(12)-Holliday junction (HJ) complex. HJ DNA is sandwiched between 2 RuvA tetramers; dsDNA enters through RuvA and exits via RuvB. An RuvB hexamer assembles on each DNA strand where it exits the tetramer. Each RuvB hexamer is contacted by two RuvA subunits (via domain III) on 2 adjacent RuvB subunits; this complex drives branch migration. In the full resolvosome a probable DNA-RuvA(4)-RuvB(12)-RuvC(2) complex forms which resolves the HJ.</text>
</comment>
<dbReference type="GO" id="GO:0048476">
    <property type="term" value="C:Holliday junction resolvase complex"/>
    <property type="evidence" value="ECO:0007669"/>
    <property type="project" value="UniProtKB-UniRule"/>
</dbReference>
<dbReference type="Pfam" id="PF14520">
    <property type="entry name" value="HHH_5"/>
    <property type="match status" value="1"/>
</dbReference>
<dbReference type="GO" id="GO:0005524">
    <property type="term" value="F:ATP binding"/>
    <property type="evidence" value="ECO:0007669"/>
    <property type="project" value="InterPro"/>
</dbReference>
<dbReference type="Gene3D" id="2.40.50.140">
    <property type="entry name" value="Nucleic acid-binding proteins"/>
    <property type="match status" value="1"/>
</dbReference>
<dbReference type="InterPro" id="IPR036267">
    <property type="entry name" value="RuvA_C_sf"/>
</dbReference>
<keyword evidence="3 6" id="KW-0238">DNA-binding</keyword>
<evidence type="ECO:0000259" key="7">
    <source>
        <dbReference type="SMART" id="SM00278"/>
    </source>
</evidence>
<dbReference type="GO" id="GO:0000400">
    <property type="term" value="F:four-way junction DNA binding"/>
    <property type="evidence" value="ECO:0007669"/>
    <property type="project" value="UniProtKB-UniRule"/>
</dbReference>
<keyword evidence="5 6" id="KW-0234">DNA repair</keyword>
<name>A0A9D1MTT4_9FIRM</name>
<dbReference type="Gene3D" id="1.10.8.10">
    <property type="entry name" value="DNA helicase RuvA subunit, C-terminal domain"/>
    <property type="match status" value="1"/>
</dbReference>
<evidence type="ECO:0000256" key="2">
    <source>
        <dbReference type="ARBA" id="ARBA00022763"/>
    </source>
</evidence>
<evidence type="ECO:0000256" key="6">
    <source>
        <dbReference type="HAMAP-Rule" id="MF_00031"/>
    </source>
</evidence>